<evidence type="ECO:0000256" key="2">
    <source>
        <dbReference type="ARBA" id="ARBA00023043"/>
    </source>
</evidence>
<evidence type="ECO:0000313" key="5">
    <source>
        <dbReference type="Ensembl" id="ENSTGUP00000035543.1"/>
    </source>
</evidence>
<dbReference type="Ensembl" id="ENSTGUT00000039559.1">
    <property type="protein sequence ID" value="ENSTGUP00000035543.1"/>
    <property type="gene ID" value="ENSTGUG00000008852.2"/>
</dbReference>
<keyword evidence="2 3" id="KW-0040">ANK repeat</keyword>
<keyword evidence="6" id="KW-1185">Reference proteome</keyword>
<dbReference type="GeneTree" id="ENSGT00940000156564"/>
<evidence type="ECO:0000256" key="1">
    <source>
        <dbReference type="ARBA" id="ARBA00022737"/>
    </source>
</evidence>
<protein>
    <submittedName>
        <fullName evidence="5">Ankyrin repeat domain 10</fullName>
    </submittedName>
</protein>
<sequence length="382" mass="40980">MSLGAGPEAGFSSEELLTLRFPLHRACRDGDLPALCALLQSSPRSDLAAEDSFYGWTPIHWAAHFGKLECLMQLVRAGASVNASTTRFAQTPAHIAAFGGHPQCLNWLIQVGANINKQDYVGETPIHKAARSGSMDSISALVAHGAQIDLRNASGLTAADLAHTQGFQECAQFLLNLQNCHLNRFYSNGTLNGVHQNAGPNPFSGGTSRKRSFEDMESAGVKKARTEDMNSSSSILNALTNGCAINGHLDFTAAQQLSGMDARREECLALTPNGVIPGVTSPSRHRIHTSNGTEEPEKAMSNSTDMCGSLHLNGSPSSCVSNRPSWVEDPGDTLHYGHYHGFGDTAESIPELSSVVEHSNSVKVEQRYDNTVLGTMYLYHGS</sequence>
<dbReference type="Pfam" id="PF12796">
    <property type="entry name" value="Ank_2"/>
    <property type="match status" value="1"/>
</dbReference>
<reference evidence="5 6" key="1">
    <citation type="journal article" date="2010" name="Nature">
        <title>The genome of a songbird.</title>
        <authorList>
            <person name="Warren W.C."/>
            <person name="Clayton D.F."/>
            <person name="Ellegren H."/>
            <person name="Arnold A.P."/>
            <person name="Hillier L.W."/>
            <person name="Kunstner A."/>
            <person name="Searle S."/>
            <person name="White S."/>
            <person name="Vilella A.J."/>
            <person name="Fairley S."/>
            <person name="Heger A."/>
            <person name="Kong L."/>
            <person name="Ponting C.P."/>
            <person name="Jarvis E.D."/>
            <person name="Mello C.V."/>
            <person name="Minx P."/>
            <person name="Lovell P."/>
            <person name="Velho T.A."/>
            <person name="Ferris M."/>
            <person name="Balakrishnan C.N."/>
            <person name="Sinha S."/>
            <person name="Blatti C."/>
            <person name="London S.E."/>
            <person name="Li Y."/>
            <person name="Lin Y.C."/>
            <person name="George J."/>
            <person name="Sweedler J."/>
            <person name="Southey B."/>
            <person name="Gunaratne P."/>
            <person name="Watson M."/>
            <person name="Nam K."/>
            <person name="Backstrom N."/>
            <person name="Smeds L."/>
            <person name="Nabholz B."/>
            <person name="Itoh Y."/>
            <person name="Whitney O."/>
            <person name="Pfenning A.R."/>
            <person name="Howard J."/>
            <person name="Volker M."/>
            <person name="Skinner B.M."/>
            <person name="Griffin D.K."/>
            <person name="Ye L."/>
            <person name="McLaren W.M."/>
            <person name="Flicek P."/>
            <person name="Quesada V."/>
            <person name="Velasco G."/>
            <person name="Lopez-Otin C."/>
            <person name="Puente X.S."/>
            <person name="Olender T."/>
            <person name="Lancet D."/>
            <person name="Smit A.F."/>
            <person name="Hubley R."/>
            <person name="Konkel M.K."/>
            <person name="Walker J.A."/>
            <person name="Batzer M.A."/>
            <person name="Gu W."/>
            <person name="Pollock D.D."/>
            <person name="Chen L."/>
            <person name="Cheng Z."/>
            <person name="Eichler E.E."/>
            <person name="Stapley J."/>
            <person name="Slate J."/>
            <person name="Ekblom R."/>
            <person name="Birkhead T."/>
            <person name="Burke T."/>
            <person name="Burt D."/>
            <person name="Scharff C."/>
            <person name="Adam I."/>
            <person name="Richard H."/>
            <person name="Sultan M."/>
            <person name="Soldatov A."/>
            <person name="Lehrach H."/>
            <person name="Edwards S.V."/>
            <person name="Yang S.P."/>
            <person name="Li X."/>
            <person name="Graves T."/>
            <person name="Fulton L."/>
            <person name="Nelson J."/>
            <person name="Chinwalla A."/>
            <person name="Hou S."/>
            <person name="Mardis E.R."/>
            <person name="Wilson R.K."/>
        </authorList>
    </citation>
    <scope>NUCLEOTIDE SEQUENCE [LARGE SCALE GENOMIC DNA]</scope>
</reference>
<evidence type="ECO:0000256" key="3">
    <source>
        <dbReference type="PROSITE-ProRule" id="PRU00023"/>
    </source>
</evidence>
<gene>
    <name evidence="5" type="primary">ANKRD10</name>
</gene>
<dbReference type="InterPro" id="IPR002110">
    <property type="entry name" value="Ankyrin_rpt"/>
</dbReference>
<accession>A0A674HKP0</accession>
<reference evidence="5" key="3">
    <citation type="submission" date="2025-09" db="UniProtKB">
        <authorList>
            <consortium name="Ensembl"/>
        </authorList>
    </citation>
    <scope>IDENTIFICATION</scope>
</reference>
<dbReference type="AlphaFoldDB" id="A0A674HKP0"/>
<feature type="repeat" description="ANK" evidence="3">
    <location>
        <begin position="54"/>
        <end position="86"/>
    </location>
</feature>
<proteinExistence type="predicted"/>
<dbReference type="PROSITE" id="PS50297">
    <property type="entry name" value="ANK_REP_REGION"/>
    <property type="match status" value="3"/>
</dbReference>
<dbReference type="SMART" id="SM00248">
    <property type="entry name" value="ANK"/>
    <property type="match status" value="4"/>
</dbReference>
<dbReference type="Pfam" id="PF13637">
    <property type="entry name" value="Ank_4"/>
    <property type="match status" value="1"/>
</dbReference>
<name>A0A674HKP0_TAEGU</name>
<feature type="repeat" description="ANK" evidence="3">
    <location>
        <begin position="88"/>
        <end position="120"/>
    </location>
</feature>
<dbReference type="Proteomes" id="UP000007754">
    <property type="component" value="Chromosome 1"/>
</dbReference>
<keyword evidence="1" id="KW-0677">Repeat</keyword>
<evidence type="ECO:0000256" key="4">
    <source>
        <dbReference type="SAM" id="MobiDB-lite"/>
    </source>
</evidence>
<feature type="region of interest" description="Disordered" evidence="4">
    <location>
        <begin position="278"/>
        <end position="304"/>
    </location>
</feature>
<dbReference type="PANTHER" id="PTHR24201:SF12">
    <property type="entry name" value="ANKYRIN REPEAT DOMAIN 10"/>
    <property type="match status" value="1"/>
</dbReference>
<dbReference type="PROSITE" id="PS50088">
    <property type="entry name" value="ANK_REPEAT"/>
    <property type="match status" value="3"/>
</dbReference>
<feature type="repeat" description="ANK" evidence="3">
    <location>
        <begin position="121"/>
        <end position="153"/>
    </location>
</feature>
<dbReference type="Gene3D" id="1.25.40.20">
    <property type="entry name" value="Ankyrin repeat-containing domain"/>
    <property type="match status" value="1"/>
</dbReference>
<dbReference type="SUPFAM" id="SSF48403">
    <property type="entry name" value="Ankyrin repeat"/>
    <property type="match status" value="1"/>
</dbReference>
<reference evidence="5" key="2">
    <citation type="submission" date="2025-08" db="UniProtKB">
        <authorList>
            <consortium name="Ensembl"/>
        </authorList>
    </citation>
    <scope>IDENTIFICATION</scope>
</reference>
<dbReference type="InterPro" id="IPR050776">
    <property type="entry name" value="Ank_Repeat/CDKN_Inhibitor"/>
</dbReference>
<dbReference type="PANTHER" id="PTHR24201">
    <property type="entry name" value="ANK_REP_REGION DOMAIN-CONTAINING PROTEIN"/>
    <property type="match status" value="1"/>
</dbReference>
<evidence type="ECO:0000313" key="6">
    <source>
        <dbReference type="Proteomes" id="UP000007754"/>
    </source>
</evidence>
<organism evidence="5 6">
    <name type="scientific">Taeniopygia guttata</name>
    <name type="common">Zebra finch</name>
    <name type="synonym">Poephila guttata</name>
    <dbReference type="NCBI Taxonomy" id="59729"/>
    <lineage>
        <taxon>Eukaryota</taxon>
        <taxon>Metazoa</taxon>
        <taxon>Chordata</taxon>
        <taxon>Craniata</taxon>
        <taxon>Vertebrata</taxon>
        <taxon>Euteleostomi</taxon>
        <taxon>Archelosauria</taxon>
        <taxon>Archosauria</taxon>
        <taxon>Dinosauria</taxon>
        <taxon>Saurischia</taxon>
        <taxon>Theropoda</taxon>
        <taxon>Coelurosauria</taxon>
        <taxon>Aves</taxon>
        <taxon>Neognathae</taxon>
        <taxon>Neoaves</taxon>
        <taxon>Telluraves</taxon>
        <taxon>Australaves</taxon>
        <taxon>Passeriformes</taxon>
        <taxon>Passeroidea</taxon>
        <taxon>Estrildidae</taxon>
        <taxon>Estrildinae</taxon>
        <taxon>Taeniopygia</taxon>
    </lineage>
</organism>
<dbReference type="InterPro" id="IPR036770">
    <property type="entry name" value="Ankyrin_rpt-contain_sf"/>
</dbReference>